<keyword evidence="3" id="KW-1185">Reference proteome</keyword>
<feature type="domain" description="Thioredoxin" evidence="1">
    <location>
        <begin position="6"/>
        <end position="94"/>
    </location>
</feature>
<dbReference type="InterPro" id="IPR013766">
    <property type="entry name" value="Thioredoxin_domain"/>
</dbReference>
<evidence type="ECO:0000259" key="1">
    <source>
        <dbReference type="Pfam" id="PF00085"/>
    </source>
</evidence>
<name>A0A067MGY2_BOTB1</name>
<dbReference type="Pfam" id="PF00085">
    <property type="entry name" value="Thioredoxin"/>
    <property type="match status" value="1"/>
</dbReference>
<dbReference type="PANTHER" id="PTHR10438">
    <property type="entry name" value="THIOREDOXIN"/>
    <property type="match status" value="1"/>
</dbReference>
<evidence type="ECO:0000313" key="3">
    <source>
        <dbReference type="Proteomes" id="UP000027195"/>
    </source>
</evidence>
<proteinExistence type="predicted"/>
<dbReference type="AlphaFoldDB" id="A0A067MGY2"/>
<dbReference type="Gene3D" id="3.40.30.10">
    <property type="entry name" value="Glutaredoxin"/>
    <property type="match status" value="1"/>
</dbReference>
<dbReference type="CDD" id="cd02947">
    <property type="entry name" value="TRX_family"/>
    <property type="match status" value="1"/>
</dbReference>
<organism evidence="2 3">
    <name type="scientific">Botryobasidium botryosum (strain FD-172 SS1)</name>
    <dbReference type="NCBI Taxonomy" id="930990"/>
    <lineage>
        <taxon>Eukaryota</taxon>
        <taxon>Fungi</taxon>
        <taxon>Dikarya</taxon>
        <taxon>Basidiomycota</taxon>
        <taxon>Agaricomycotina</taxon>
        <taxon>Agaricomycetes</taxon>
        <taxon>Cantharellales</taxon>
        <taxon>Botryobasidiaceae</taxon>
        <taxon>Botryobasidium</taxon>
    </lineage>
</organism>
<dbReference type="PANTHER" id="PTHR10438:SF468">
    <property type="entry name" value="THIOREDOXIN-1-RELATED"/>
    <property type="match status" value="1"/>
</dbReference>
<dbReference type="SUPFAM" id="SSF52833">
    <property type="entry name" value="Thioredoxin-like"/>
    <property type="match status" value="1"/>
</dbReference>
<dbReference type="InParanoid" id="A0A067MGY2"/>
<sequence length="108" mass="11862">MCITQIVSIDEFTNAVGSDDISVIGFTADWCDGPCKPILQVCDEYSSKNCKINFYQVDVDKQLEVAGSVGIMTIPTTIAYHAKGRKVGEVFGNNVGRLKLMLENLKKL</sequence>
<reference evidence="3" key="1">
    <citation type="journal article" date="2014" name="Proc. Natl. Acad. Sci. U.S.A.">
        <title>Extensive sampling of basidiomycete genomes demonstrates inadequacy of the white-rot/brown-rot paradigm for wood decay fungi.</title>
        <authorList>
            <person name="Riley R."/>
            <person name="Salamov A.A."/>
            <person name="Brown D.W."/>
            <person name="Nagy L.G."/>
            <person name="Floudas D."/>
            <person name="Held B.W."/>
            <person name="Levasseur A."/>
            <person name="Lombard V."/>
            <person name="Morin E."/>
            <person name="Otillar R."/>
            <person name="Lindquist E.A."/>
            <person name="Sun H."/>
            <person name="LaButti K.M."/>
            <person name="Schmutz J."/>
            <person name="Jabbour D."/>
            <person name="Luo H."/>
            <person name="Baker S.E."/>
            <person name="Pisabarro A.G."/>
            <person name="Walton J.D."/>
            <person name="Blanchette R.A."/>
            <person name="Henrissat B."/>
            <person name="Martin F."/>
            <person name="Cullen D."/>
            <person name="Hibbett D.S."/>
            <person name="Grigoriev I.V."/>
        </authorList>
    </citation>
    <scope>NUCLEOTIDE SEQUENCE [LARGE SCALE GENOMIC DNA]</scope>
    <source>
        <strain evidence="3">FD-172 SS1</strain>
    </source>
</reference>
<dbReference type="InterPro" id="IPR036249">
    <property type="entry name" value="Thioredoxin-like_sf"/>
</dbReference>
<gene>
    <name evidence="2" type="ORF">BOTBODRAFT_35705</name>
</gene>
<accession>A0A067MGY2</accession>
<evidence type="ECO:0000313" key="2">
    <source>
        <dbReference type="EMBL" id="KDQ11162.1"/>
    </source>
</evidence>
<dbReference type="OrthoDB" id="2121326at2759"/>
<protein>
    <recommendedName>
        <fullName evidence="1">Thioredoxin domain-containing protein</fullName>
    </recommendedName>
</protein>
<dbReference type="STRING" id="930990.A0A067MGY2"/>
<dbReference type="EMBL" id="KL198061">
    <property type="protein sequence ID" value="KDQ11162.1"/>
    <property type="molecule type" value="Genomic_DNA"/>
</dbReference>
<dbReference type="HOGENOM" id="CLU_090389_10_4_1"/>
<dbReference type="Proteomes" id="UP000027195">
    <property type="component" value="Unassembled WGS sequence"/>
</dbReference>
<dbReference type="InterPro" id="IPR050620">
    <property type="entry name" value="Thioredoxin_H-type-like"/>
</dbReference>